<accession>A0AAE3K960</accession>
<keyword evidence="1" id="KW-1133">Transmembrane helix</keyword>
<reference evidence="2" key="2">
    <citation type="submission" date="2022-02" db="EMBL/GenBank/DDBJ databases">
        <authorList>
            <person name="Elcheninov A.G."/>
            <person name="Sorokin D.Y."/>
            <person name="Kublanov I.V."/>
        </authorList>
    </citation>
    <scope>NUCLEOTIDE SEQUENCE</scope>
    <source>
        <strain evidence="2">AArc-St2</strain>
    </source>
</reference>
<sequence>MTETTTSGLTRLRGSGYGAIIAGVFLAVLSLLLPFVYAAAGILLIGLFGWITARQKNVPTTVAIGVIAIGAIGVVEALPGVGLGLSPLVLAGVAIAFGVFDIIAGTLLDRLPGRA</sequence>
<gene>
    <name evidence="2" type="ORF">AArcSt2_02050</name>
</gene>
<name>A0AAE3K960_9EURY</name>
<organism evidence="2 3">
    <name type="scientific">Natronocalculus amylovorans</name>
    <dbReference type="NCBI Taxonomy" id="2917812"/>
    <lineage>
        <taxon>Archaea</taxon>
        <taxon>Methanobacteriati</taxon>
        <taxon>Methanobacteriota</taxon>
        <taxon>Stenosarchaea group</taxon>
        <taxon>Halobacteria</taxon>
        <taxon>Halobacteriales</taxon>
        <taxon>Haloferacaceae</taxon>
        <taxon>Natronocalculus</taxon>
    </lineage>
</organism>
<keyword evidence="1" id="KW-0472">Membrane</keyword>
<dbReference type="AlphaFoldDB" id="A0AAE3K960"/>
<reference evidence="2" key="1">
    <citation type="journal article" date="2022" name="Syst. Appl. Microbiol.">
        <title>Natronocalculus amylovorans gen. nov., sp. nov., and Natranaeroarchaeum aerophilus sp. nov., dominant culturable amylolytic natronoarchaea from hypersaline soda lakes in southwestern Siberia.</title>
        <authorList>
            <person name="Sorokin D.Y."/>
            <person name="Elcheninov A.G."/>
            <person name="Khizhniak T.V."/>
            <person name="Koenen M."/>
            <person name="Bale N.J."/>
            <person name="Damste J.S.S."/>
            <person name="Kublanov I.V."/>
        </authorList>
    </citation>
    <scope>NUCLEOTIDE SEQUENCE</scope>
    <source>
        <strain evidence="2">AArc-St2</strain>
    </source>
</reference>
<dbReference type="EMBL" id="JAKRVX010000001">
    <property type="protein sequence ID" value="MCL9815714.1"/>
    <property type="molecule type" value="Genomic_DNA"/>
</dbReference>
<evidence type="ECO:0000313" key="2">
    <source>
        <dbReference type="EMBL" id="MCL9815714.1"/>
    </source>
</evidence>
<feature type="transmembrane region" description="Helical" evidence="1">
    <location>
        <begin position="88"/>
        <end position="108"/>
    </location>
</feature>
<feature type="transmembrane region" description="Helical" evidence="1">
    <location>
        <begin position="62"/>
        <end position="82"/>
    </location>
</feature>
<evidence type="ECO:0000313" key="3">
    <source>
        <dbReference type="Proteomes" id="UP001203207"/>
    </source>
</evidence>
<feature type="transmembrane region" description="Helical" evidence="1">
    <location>
        <begin position="20"/>
        <end position="50"/>
    </location>
</feature>
<dbReference type="RefSeq" id="WP_174652754.1">
    <property type="nucleotide sequence ID" value="NZ_JAKRVX010000001.1"/>
</dbReference>
<protein>
    <submittedName>
        <fullName evidence="2">Uncharacterized protein</fullName>
    </submittedName>
</protein>
<proteinExistence type="predicted"/>
<dbReference type="Proteomes" id="UP001203207">
    <property type="component" value="Unassembled WGS sequence"/>
</dbReference>
<comment type="caution">
    <text evidence="2">The sequence shown here is derived from an EMBL/GenBank/DDBJ whole genome shotgun (WGS) entry which is preliminary data.</text>
</comment>
<keyword evidence="3" id="KW-1185">Reference proteome</keyword>
<evidence type="ECO:0000256" key="1">
    <source>
        <dbReference type="SAM" id="Phobius"/>
    </source>
</evidence>
<keyword evidence="1" id="KW-0812">Transmembrane</keyword>